<dbReference type="Pfam" id="PF13531">
    <property type="entry name" value="SBP_bac_11"/>
    <property type="match status" value="1"/>
</dbReference>
<sequence length="269" mass="26775">MTALGSTRATRIRAATAVAVVLGLAGCAGADTGGTSVPAGPEATELTGQVTVFAAASLTDVFGEFETRFEELNPQVDVVLSFSGSSSLSEQILQGAPADVFASADLATMAAVEDEGAASGPIAFASNTLQIVVPAGNPGDVSGLDDFARADLSIAVCEEAVPCGAATAAVFEAEGVESAPDTLEQDVKSVLTKVRLGEADAGLVYRTDVIAAGDSVEGITFEGAGEAINVYPVAVLTEAPNPAAAAAFADFVLSDDARAVLDRAGFGGA</sequence>
<organism evidence="6 7">
    <name type="scientific">Labedella populi</name>
    <dbReference type="NCBI Taxonomy" id="2498850"/>
    <lineage>
        <taxon>Bacteria</taxon>
        <taxon>Bacillati</taxon>
        <taxon>Actinomycetota</taxon>
        <taxon>Actinomycetes</taxon>
        <taxon>Micrococcales</taxon>
        <taxon>Microbacteriaceae</taxon>
        <taxon>Labedella</taxon>
    </lineage>
</organism>
<keyword evidence="2 4" id="KW-0479">Metal-binding</keyword>
<feature type="chain" id="PRO_5018977354" evidence="5">
    <location>
        <begin position="31"/>
        <end position="269"/>
    </location>
</feature>
<evidence type="ECO:0000313" key="6">
    <source>
        <dbReference type="EMBL" id="RWZ58255.1"/>
    </source>
</evidence>
<keyword evidence="3 5" id="KW-0732">Signal</keyword>
<dbReference type="GO" id="GO:0046872">
    <property type="term" value="F:metal ion binding"/>
    <property type="evidence" value="ECO:0007669"/>
    <property type="project" value="UniProtKB-KW"/>
</dbReference>
<keyword evidence="7" id="KW-1185">Reference proteome</keyword>
<dbReference type="PIRSF" id="PIRSF004846">
    <property type="entry name" value="ModA"/>
    <property type="match status" value="1"/>
</dbReference>
<dbReference type="PANTHER" id="PTHR30632">
    <property type="entry name" value="MOLYBDATE-BINDING PERIPLASMIC PROTEIN"/>
    <property type="match status" value="1"/>
</dbReference>
<comment type="caution">
    <text evidence="6">The sequence shown here is derived from an EMBL/GenBank/DDBJ whole genome shotgun (WGS) entry which is preliminary data.</text>
</comment>
<dbReference type="NCBIfam" id="TIGR01256">
    <property type="entry name" value="modA"/>
    <property type="match status" value="1"/>
</dbReference>
<dbReference type="EMBL" id="RZNC01000007">
    <property type="protein sequence ID" value="RWZ58255.1"/>
    <property type="molecule type" value="Genomic_DNA"/>
</dbReference>
<dbReference type="RefSeq" id="WP_128500073.1">
    <property type="nucleotide sequence ID" value="NZ_RZNC01000007.1"/>
</dbReference>
<evidence type="ECO:0000256" key="1">
    <source>
        <dbReference type="ARBA" id="ARBA00009175"/>
    </source>
</evidence>
<dbReference type="GO" id="GO:0015689">
    <property type="term" value="P:molybdate ion transport"/>
    <property type="evidence" value="ECO:0007669"/>
    <property type="project" value="InterPro"/>
</dbReference>
<dbReference type="Proteomes" id="UP000288603">
    <property type="component" value="Unassembled WGS sequence"/>
</dbReference>
<dbReference type="InterPro" id="IPR050682">
    <property type="entry name" value="ModA/WtpA"/>
</dbReference>
<evidence type="ECO:0000313" key="7">
    <source>
        <dbReference type="Proteomes" id="UP000288603"/>
    </source>
</evidence>
<dbReference type="PANTHER" id="PTHR30632:SF0">
    <property type="entry name" value="SULFATE-BINDING PROTEIN"/>
    <property type="match status" value="1"/>
</dbReference>
<reference evidence="6 7" key="1">
    <citation type="submission" date="2018-12" db="EMBL/GenBank/DDBJ databases">
        <authorList>
            <person name="Li F."/>
        </authorList>
    </citation>
    <scope>NUCLEOTIDE SEQUENCE [LARGE SCALE GENOMIC DNA]</scope>
    <source>
        <strain evidence="6 7">8H24J-4-2</strain>
    </source>
</reference>
<dbReference type="InterPro" id="IPR005950">
    <property type="entry name" value="ModA"/>
</dbReference>
<evidence type="ECO:0000256" key="2">
    <source>
        <dbReference type="ARBA" id="ARBA00022723"/>
    </source>
</evidence>
<dbReference type="SUPFAM" id="SSF53850">
    <property type="entry name" value="Periplasmic binding protein-like II"/>
    <property type="match status" value="1"/>
</dbReference>
<gene>
    <name evidence="6" type="primary">modA</name>
    <name evidence="6" type="ORF">ELQ92_14620</name>
</gene>
<dbReference type="Gene3D" id="3.40.190.10">
    <property type="entry name" value="Periplasmic binding protein-like II"/>
    <property type="match status" value="2"/>
</dbReference>
<comment type="similarity">
    <text evidence="1">Belongs to the bacterial solute-binding protein ModA family.</text>
</comment>
<dbReference type="GO" id="GO:0030973">
    <property type="term" value="F:molybdate ion binding"/>
    <property type="evidence" value="ECO:0007669"/>
    <property type="project" value="TreeGrafter"/>
</dbReference>
<accession>A0A444Q3B3</accession>
<keyword evidence="4" id="KW-0500">Molybdenum</keyword>
<protein>
    <submittedName>
        <fullName evidence="6">Molybdate ABC transporter substrate-binding protein</fullName>
    </submittedName>
</protein>
<feature type="binding site" evidence="4">
    <location>
        <position position="205"/>
    </location>
    <ligand>
        <name>molybdate</name>
        <dbReference type="ChEBI" id="CHEBI:36264"/>
    </ligand>
</feature>
<feature type="binding site" evidence="4">
    <location>
        <position position="187"/>
    </location>
    <ligand>
        <name>molybdate</name>
        <dbReference type="ChEBI" id="CHEBI:36264"/>
    </ligand>
</feature>
<dbReference type="OrthoDB" id="9785015at2"/>
<feature type="binding site" evidence="4">
    <location>
        <position position="57"/>
    </location>
    <ligand>
        <name>molybdate</name>
        <dbReference type="ChEBI" id="CHEBI:36264"/>
    </ligand>
</feature>
<dbReference type="AlphaFoldDB" id="A0A444Q3B3"/>
<evidence type="ECO:0000256" key="4">
    <source>
        <dbReference type="PIRSR" id="PIRSR004846-1"/>
    </source>
</evidence>
<evidence type="ECO:0000256" key="3">
    <source>
        <dbReference type="ARBA" id="ARBA00022729"/>
    </source>
</evidence>
<name>A0A444Q3B3_9MICO</name>
<evidence type="ECO:0000256" key="5">
    <source>
        <dbReference type="SAM" id="SignalP"/>
    </source>
</evidence>
<feature type="signal peptide" evidence="5">
    <location>
        <begin position="1"/>
        <end position="30"/>
    </location>
</feature>
<proteinExistence type="inferred from homology"/>
<feature type="binding site" evidence="4">
    <location>
        <position position="85"/>
    </location>
    <ligand>
        <name>molybdate</name>
        <dbReference type="ChEBI" id="CHEBI:36264"/>
    </ligand>
</feature>